<dbReference type="Gene3D" id="1.10.357.10">
    <property type="entry name" value="Tetracycline Repressor, domain 2"/>
    <property type="match status" value="1"/>
</dbReference>
<evidence type="ECO:0000256" key="1">
    <source>
        <dbReference type="ARBA" id="ARBA00023125"/>
    </source>
</evidence>
<evidence type="ECO:0000313" key="5">
    <source>
        <dbReference type="Proteomes" id="UP000053860"/>
    </source>
</evidence>
<dbReference type="STRING" id="1123008.GCA_000380985_03189"/>
<sequence>MTSAISKTKKSLIDVARQLFAKKGFENTTMNDIAEASHRGRRTLYTYFNSKYDIYKAVIESELDVLYAKLEEVLSRDIPADEKLILMAFTRLAAIKEVVTRNGTLRADFFRDIWQVENVRKEFDRKEIHYLETILQDGIDKGIFQLKDTRQTAAILHYAFKGLEVPTIRGVMRLDYTRKEDREIVSGVLFKGIYAKQ</sequence>
<reference evidence="5" key="1">
    <citation type="journal article" date="2015" name="MBio">
        <title>Genome-Resolved Metagenomic Analysis Reveals Roles for Candidate Phyla and Other Microbial Community Members in Biogeochemical Transformations in Oil Reservoirs.</title>
        <authorList>
            <person name="Hu P."/>
            <person name="Tom L."/>
            <person name="Singh A."/>
            <person name="Thomas B.C."/>
            <person name="Baker B.J."/>
            <person name="Piceno Y.M."/>
            <person name="Andersen G.L."/>
            <person name="Banfield J.F."/>
        </authorList>
    </citation>
    <scope>NUCLEOTIDE SEQUENCE [LARGE SCALE GENOMIC DNA]</scope>
</reference>
<name>A0A101HDS4_9BACT</name>
<protein>
    <recommendedName>
        <fullName evidence="3">HTH tetR-type domain-containing protein</fullName>
    </recommendedName>
</protein>
<dbReference type="GO" id="GO:0003677">
    <property type="term" value="F:DNA binding"/>
    <property type="evidence" value="ECO:0007669"/>
    <property type="project" value="UniProtKB-UniRule"/>
</dbReference>
<evidence type="ECO:0000259" key="3">
    <source>
        <dbReference type="PROSITE" id="PS50977"/>
    </source>
</evidence>
<dbReference type="PRINTS" id="PR00455">
    <property type="entry name" value="HTHTETR"/>
</dbReference>
<dbReference type="Gene3D" id="1.10.10.60">
    <property type="entry name" value="Homeodomain-like"/>
    <property type="match status" value="1"/>
</dbReference>
<dbReference type="InterPro" id="IPR009057">
    <property type="entry name" value="Homeodomain-like_sf"/>
</dbReference>
<evidence type="ECO:0000313" key="4">
    <source>
        <dbReference type="EMBL" id="KUK75065.1"/>
    </source>
</evidence>
<dbReference type="SUPFAM" id="SSF46689">
    <property type="entry name" value="Homeodomain-like"/>
    <property type="match status" value="1"/>
</dbReference>
<dbReference type="InterPro" id="IPR050624">
    <property type="entry name" value="HTH-type_Tx_Regulator"/>
</dbReference>
<dbReference type="PATRIC" id="fig|294710.3.peg.260"/>
<evidence type="ECO:0000256" key="2">
    <source>
        <dbReference type="PROSITE-ProRule" id="PRU00335"/>
    </source>
</evidence>
<dbReference type="PANTHER" id="PTHR43479:SF11">
    <property type="entry name" value="ACREF_ENVCD OPERON REPRESSOR-RELATED"/>
    <property type="match status" value="1"/>
</dbReference>
<accession>A0A101HDS4</accession>
<dbReference type="InterPro" id="IPR001647">
    <property type="entry name" value="HTH_TetR"/>
</dbReference>
<feature type="domain" description="HTH tetR-type" evidence="3">
    <location>
        <begin position="6"/>
        <end position="66"/>
    </location>
</feature>
<dbReference type="PROSITE" id="PS50977">
    <property type="entry name" value="HTH_TETR_2"/>
    <property type="match status" value="1"/>
</dbReference>
<dbReference type="Pfam" id="PF00440">
    <property type="entry name" value="TetR_N"/>
    <property type="match status" value="1"/>
</dbReference>
<keyword evidence="1 2" id="KW-0238">DNA-binding</keyword>
<proteinExistence type="predicted"/>
<comment type="caution">
    <text evidence="4">The sequence shown here is derived from an EMBL/GenBank/DDBJ whole genome shotgun (WGS) entry which is preliminary data.</text>
</comment>
<dbReference type="AlphaFoldDB" id="A0A101HDS4"/>
<feature type="DNA-binding region" description="H-T-H motif" evidence="2">
    <location>
        <begin position="29"/>
        <end position="48"/>
    </location>
</feature>
<organism evidence="4 5">
    <name type="scientific">Proteiniphilum acetatigenes</name>
    <dbReference type="NCBI Taxonomy" id="294710"/>
    <lineage>
        <taxon>Bacteria</taxon>
        <taxon>Pseudomonadati</taxon>
        <taxon>Bacteroidota</taxon>
        <taxon>Bacteroidia</taxon>
        <taxon>Bacteroidales</taxon>
        <taxon>Dysgonomonadaceae</taxon>
        <taxon>Proteiniphilum</taxon>
    </lineage>
</organism>
<dbReference type="Proteomes" id="UP000053860">
    <property type="component" value="Unassembled WGS sequence"/>
</dbReference>
<dbReference type="PANTHER" id="PTHR43479">
    <property type="entry name" value="ACREF/ENVCD OPERON REPRESSOR-RELATED"/>
    <property type="match status" value="1"/>
</dbReference>
<dbReference type="EMBL" id="LGGN01000394">
    <property type="protein sequence ID" value="KUK75065.1"/>
    <property type="molecule type" value="Genomic_DNA"/>
</dbReference>
<gene>
    <name evidence="4" type="ORF">XD92_1582</name>
</gene>